<organism evidence="1 2">
    <name type="scientific">Gossypium arboreum</name>
    <name type="common">Tree cotton</name>
    <name type="synonym">Gossypium nanking</name>
    <dbReference type="NCBI Taxonomy" id="29729"/>
    <lineage>
        <taxon>Eukaryota</taxon>
        <taxon>Viridiplantae</taxon>
        <taxon>Streptophyta</taxon>
        <taxon>Embryophyta</taxon>
        <taxon>Tracheophyta</taxon>
        <taxon>Spermatophyta</taxon>
        <taxon>Magnoliopsida</taxon>
        <taxon>eudicotyledons</taxon>
        <taxon>Gunneridae</taxon>
        <taxon>Pentapetalae</taxon>
        <taxon>rosids</taxon>
        <taxon>malvids</taxon>
        <taxon>Malvales</taxon>
        <taxon>Malvaceae</taxon>
        <taxon>Malvoideae</taxon>
        <taxon>Gossypium</taxon>
    </lineage>
</organism>
<evidence type="ECO:0000313" key="1">
    <source>
        <dbReference type="EMBL" id="KAK5792783.1"/>
    </source>
</evidence>
<dbReference type="Proteomes" id="UP001358586">
    <property type="component" value="Chromosome 10"/>
</dbReference>
<keyword evidence="2" id="KW-1185">Reference proteome</keyword>
<accession>A0ABR0NFL9</accession>
<evidence type="ECO:0000313" key="2">
    <source>
        <dbReference type="Proteomes" id="UP001358586"/>
    </source>
</evidence>
<reference evidence="1 2" key="1">
    <citation type="submission" date="2023-03" db="EMBL/GenBank/DDBJ databases">
        <title>WGS of Gossypium arboreum.</title>
        <authorList>
            <person name="Yu D."/>
        </authorList>
    </citation>
    <scope>NUCLEOTIDE SEQUENCE [LARGE SCALE GENOMIC DNA]</scope>
    <source>
        <tissue evidence="1">Leaf</tissue>
    </source>
</reference>
<comment type="caution">
    <text evidence="1">The sequence shown here is derived from an EMBL/GenBank/DDBJ whole genome shotgun (WGS) entry which is preliminary data.</text>
</comment>
<sequence>MQRLARLAIMGDQGFLWAKIKELKLEVKEVFSLNRGTKDVALTEKMRISGTEESLIKLLENEKIDLRTVKVVLVSRVRVQSQPNAFDGDLLLRWGSLSPRELARFKELLEKPVRLKPGWLDSEDMTT</sequence>
<dbReference type="EMBL" id="JARKNE010000010">
    <property type="protein sequence ID" value="KAK5792783.1"/>
    <property type="molecule type" value="Genomic_DNA"/>
</dbReference>
<gene>
    <name evidence="1" type="ORF">PVK06_033905</name>
</gene>
<protein>
    <submittedName>
        <fullName evidence="1">Uncharacterized protein</fullName>
    </submittedName>
</protein>
<proteinExistence type="predicted"/>
<name>A0ABR0NFL9_GOSAR</name>